<dbReference type="EMBL" id="CAJNOK010009375">
    <property type="protein sequence ID" value="CAF1088426.1"/>
    <property type="molecule type" value="Genomic_DNA"/>
</dbReference>
<reference evidence="2" key="1">
    <citation type="submission" date="2021-02" db="EMBL/GenBank/DDBJ databases">
        <authorList>
            <person name="Nowell W R."/>
        </authorList>
    </citation>
    <scope>NUCLEOTIDE SEQUENCE</scope>
</reference>
<dbReference type="Proteomes" id="UP000682733">
    <property type="component" value="Unassembled WGS sequence"/>
</dbReference>
<keyword evidence="1" id="KW-0479">Metal-binding</keyword>
<comment type="cofactor">
    <cofactor evidence="1">
        <name>Mg(2+)</name>
        <dbReference type="ChEBI" id="CHEBI:18420"/>
    </cofactor>
    <text evidence="1">Binds 2 magnesium ions per subunit.</text>
</comment>
<dbReference type="Proteomes" id="UP000677228">
    <property type="component" value="Unassembled WGS sequence"/>
</dbReference>
<feature type="binding site" evidence="1">
    <location>
        <position position="328"/>
    </location>
    <ligand>
        <name>Mg(2+)</name>
        <dbReference type="ChEBI" id="CHEBI:18420"/>
        <label>1</label>
    </ligand>
</feature>
<dbReference type="SUPFAM" id="SSF101478">
    <property type="entry name" value="ADP-ribosylglycohydrolase"/>
    <property type="match status" value="1"/>
</dbReference>
<dbReference type="PANTHER" id="PTHR16222">
    <property type="entry name" value="ADP-RIBOSYLGLYCOHYDROLASE"/>
    <property type="match status" value="1"/>
</dbReference>
<dbReference type="Pfam" id="PF03747">
    <property type="entry name" value="ADP_ribosyl_GH"/>
    <property type="match status" value="1"/>
</dbReference>
<dbReference type="EMBL" id="CAJOBA010009391">
    <property type="protein sequence ID" value="CAF3850129.1"/>
    <property type="molecule type" value="Genomic_DNA"/>
</dbReference>
<evidence type="ECO:0000313" key="2">
    <source>
        <dbReference type="EMBL" id="CAF1088426.1"/>
    </source>
</evidence>
<evidence type="ECO:0000313" key="4">
    <source>
        <dbReference type="Proteomes" id="UP000677228"/>
    </source>
</evidence>
<dbReference type="InterPro" id="IPR005502">
    <property type="entry name" value="Ribosyl_crysJ1"/>
</dbReference>
<evidence type="ECO:0000256" key="1">
    <source>
        <dbReference type="PIRSR" id="PIRSR605502-1"/>
    </source>
</evidence>
<name>A0A8S2E7U5_9BILA</name>
<dbReference type="InterPro" id="IPR050792">
    <property type="entry name" value="ADP-ribosylglycohydrolase"/>
</dbReference>
<dbReference type="InterPro" id="IPR036705">
    <property type="entry name" value="Ribosyl_crysJ1_sf"/>
</dbReference>
<feature type="binding site" evidence="1">
    <location>
        <position position="86"/>
    </location>
    <ligand>
        <name>Mg(2+)</name>
        <dbReference type="ChEBI" id="CHEBI:18420"/>
        <label>1</label>
    </ligand>
</feature>
<accession>A0A8S2E7U5</accession>
<gene>
    <name evidence="2" type="ORF">OVA965_LOCUS18692</name>
    <name evidence="3" type="ORF">TMI583_LOCUS18704</name>
</gene>
<evidence type="ECO:0008006" key="5">
    <source>
        <dbReference type="Google" id="ProtNLM"/>
    </source>
</evidence>
<dbReference type="GO" id="GO:0046872">
    <property type="term" value="F:metal ion binding"/>
    <property type="evidence" value="ECO:0007669"/>
    <property type="project" value="UniProtKB-KW"/>
</dbReference>
<feature type="binding site" evidence="1">
    <location>
        <position position="327"/>
    </location>
    <ligand>
        <name>Mg(2+)</name>
        <dbReference type="ChEBI" id="CHEBI:18420"/>
        <label>1</label>
    </ligand>
</feature>
<dbReference type="AlphaFoldDB" id="A0A8S2E7U5"/>
<feature type="binding site" evidence="1">
    <location>
        <position position="325"/>
    </location>
    <ligand>
        <name>Mg(2+)</name>
        <dbReference type="ChEBI" id="CHEBI:18420"/>
        <label>1</label>
    </ligand>
</feature>
<feature type="binding site" evidence="1">
    <location>
        <position position="84"/>
    </location>
    <ligand>
        <name>Mg(2+)</name>
        <dbReference type="ChEBI" id="CHEBI:18420"/>
        <label>1</label>
    </ligand>
</feature>
<organism evidence="2 4">
    <name type="scientific">Didymodactylos carnosus</name>
    <dbReference type="NCBI Taxonomy" id="1234261"/>
    <lineage>
        <taxon>Eukaryota</taxon>
        <taxon>Metazoa</taxon>
        <taxon>Spiralia</taxon>
        <taxon>Gnathifera</taxon>
        <taxon>Rotifera</taxon>
        <taxon>Eurotatoria</taxon>
        <taxon>Bdelloidea</taxon>
        <taxon>Philodinida</taxon>
        <taxon>Philodinidae</taxon>
        <taxon>Didymodactylos</taxon>
    </lineage>
</organism>
<dbReference type="Gene3D" id="1.10.4080.10">
    <property type="entry name" value="ADP-ribosylation/Crystallin J1"/>
    <property type="match status" value="1"/>
</dbReference>
<keyword evidence="1" id="KW-0460">Magnesium</keyword>
<dbReference type="PANTHER" id="PTHR16222:SF12">
    <property type="entry name" value="ADP-RIBOSYLGLYCOHYDROLASE-RELATED"/>
    <property type="match status" value="1"/>
</dbReference>
<comment type="caution">
    <text evidence="2">The sequence shown here is derived from an EMBL/GenBank/DDBJ whole genome shotgun (WGS) entry which is preliminary data.</text>
</comment>
<protein>
    <recommendedName>
        <fullName evidence="5">ADP-ribosylglycohydrolase</fullName>
    </recommendedName>
</protein>
<evidence type="ECO:0000313" key="3">
    <source>
        <dbReference type="EMBL" id="CAF3850129.1"/>
    </source>
</evidence>
<feature type="binding site" evidence="1">
    <location>
        <position position="85"/>
    </location>
    <ligand>
        <name>Mg(2+)</name>
        <dbReference type="ChEBI" id="CHEBI:18420"/>
        <label>1</label>
    </ligand>
</feature>
<sequence>MACNNKTDWLNIIGTKPEDIQLVFPEYEHDELLHKRIYGSMLGMAIGDAVGACVEFRPRSFMVMHPVEDLQGGGTWGLKAGQWTDDTSMTLCLAASLINKKGFHPYDQLVRYNWWYQQGYMSSTGECFDIGKATEDSLREFSSRQQKFARENRLPSKHIDFLPDNCVTKFEKDMTTECSAPGVAGNGALMRLAPVPLFFYRRPAYAVYYAGKSALLTHGDKKAADACRYYAALICGAMHGYEKNRLLDKKFYDNAYALGWFGNEQLHQEIIDIAAGSFRQKRGYDDGIRAGGYIIRALEAALWAFDRDNNSFKRGVLLAVNLGDDTDTVAAIYGQLAGAVYGHDNLPQEWVDQIYASNFIKCLSDWIQYEGNEWNKNYRKDPAPIAKSGC</sequence>
<proteinExistence type="predicted"/>